<dbReference type="InterPro" id="IPR033913">
    <property type="entry name" value="MTH1175_dom"/>
</dbReference>
<proteinExistence type="predicted"/>
<dbReference type="Pfam" id="PF02579">
    <property type="entry name" value="Nitro_FeMo-Co"/>
    <property type="match status" value="1"/>
</dbReference>
<sequence length="120" mass="12779">MKIVVSTTGKSSEDMLDKRFGRSEYFYIYDTETEQAVVLENEGAKAGGGAGIAAANQVIEEGVQVIITGNLGPNAFELVEKAGMKAYSCGVMPVDSAIELFQKGELSEINLPGMAHHGNH</sequence>
<organism evidence="2 3">
    <name type="scientific">Anaeromicropila populeti</name>
    <dbReference type="NCBI Taxonomy" id="37658"/>
    <lineage>
        <taxon>Bacteria</taxon>
        <taxon>Bacillati</taxon>
        <taxon>Bacillota</taxon>
        <taxon>Clostridia</taxon>
        <taxon>Lachnospirales</taxon>
        <taxon>Lachnospiraceae</taxon>
        <taxon>Anaeromicropila</taxon>
    </lineage>
</organism>
<dbReference type="SUPFAM" id="SSF53146">
    <property type="entry name" value="Nitrogenase accessory factor-like"/>
    <property type="match status" value="1"/>
</dbReference>
<dbReference type="InterPro" id="IPR003731">
    <property type="entry name" value="Di-Nase_FeMo-co_biosynth"/>
</dbReference>
<dbReference type="AlphaFoldDB" id="A0A1I6K5H9"/>
<dbReference type="PANTHER" id="PTHR42983:SF1">
    <property type="entry name" value="IRON-MOLYBDENUM PROTEIN"/>
    <property type="match status" value="1"/>
</dbReference>
<evidence type="ECO:0000259" key="1">
    <source>
        <dbReference type="Pfam" id="PF02579"/>
    </source>
</evidence>
<dbReference type="RefSeq" id="WP_092560726.1">
    <property type="nucleotide sequence ID" value="NZ_FOYZ01000008.1"/>
</dbReference>
<evidence type="ECO:0000313" key="2">
    <source>
        <dbReference type="EMBL" id="SFR86511.1"/>
    </source>
</evidence>
<dbReference type="InterPro" id="IPR036105">
    <property type="entry name" value="DiNase_FeMo-co_biosyn_sf"/>
</dbReference>
<dbReference type="OrthoDB" id="9807451at2"/>
<dbReference type="PANTHER" id="PTHR42983">
    <property type="entry name" value="DINITROGENASE IRON-MOLYBDENUM COFACTOR PROTEIN-RELATED"/>
    <property type="match status" value="1"/>
</dbReference>
<dbReference type="Gene3D" id="3.30.420.130">
    <property type="entry name" value="Dinitrogenase iron-molybdenum cofactor biosynthesis domain"/>
    <property type="match status" value="1"/>
</dbReference>
<reference evidence="2 3" key="1">
    <citation type="submission" date="2016-10" db="EMBL/GenBank/DDBJ databases">
        <authorList>
            <person name="de Groot N.N."/>
        </authorList>
    </citation>
    <scope>NUCLEOTIDE SEQUENCE [LARGE SCALE GENOMIC DNA]</scope>
    <source>
        <strain evidence="2 3">743A</strain>
    </source>
</reference>
<evidence type="ECO:0000313" key="3">
    <source>
        <dbReference type="Proteomes" id="UP000199659"/>
    </source>
</evidence>
<dbReference type="EMBL" id="FOYZ01000008">
    <property type="protein sequence ID" value="SFR86511.1"/>
    <property type="molecule type" value="Genomic_DNA"/>
</dbReference>
<dbReference type="CDD" id="cd00851">
    <property type="entry name" value="MTH1175"/>
    <property type="match status" value="1"/>
</dbReference>
<name>A0A1I6K5H9_9FIRM</name>
<keyword evidence="3" id="KW-1185">Reference proteome</keyword>
<dbReference type="STRING" id="37658.SAMN05661086_02209"/>
<accession>A0A1I6K5H9</accession>
<protein>
    <submittedName>
        <fullName evidence="2">Predicted Fe-Mo cluster-binding protein, NifX family</fullName>
    </submittedName>
</protein>
<gene>
    <name evidence="2" type="ORF">SAMN05661086_02209</name>
</gene>
<feature type="domain" description="Dinitrogenase iron-molybdenum cofactor biosynthesis" evidence="1">
    <location>
        <begin position="13"/>
        <end position="103"/>
    </location>
</feature>
<dbReference type="Proteomes" id="UP000199659">
    <property type="component" value="Unassembled WGS sequence"/>
</dbReference>